<reference evidence="1 2" key="1">
    <citation type="submission" date="2019-05" db="EMBL/GenBank/DDBJ databases">
        <title>Mikania micrantha, genome provides insights into the molecular mechanism of rapid growth.</title>
        <authorList>
            <person name="Liu B."/>
        </authorList>
    </citation>
    <scope>NUCLEOTIDE SEQUENCE [LARGE SCALE GENOMIC DNA]</scope>
    <source>
        <strain evidence="1">NLD-2019</strain>
        <tissue evidence="1">Leaf</tissue>
    </source>
</reference>
<evidence type="ECO:0000313" key="1">
    <source>
        <dbReference type="EMBL" id="KAD1807295.1"/>
    </source>
</evidence>
<keyword evidence="2" id="KW-1185">Reference proteome</keyword>
<organism evidence="1 2">
    <name type="scientific">Mikania micrantha</name>
    <name type="common">bitter vine</name>
    <dbReference type="NCBI Taxonomy" id="192012"/>
    <lineage>
        <taxon>Eukaryota</taxon>
        <taxon>Viridiplantae</taxon>
        <taxon>Streptophyta</taxon>
        <taxon>Embryophyta</taxon>
        <taxon>Tracheophyta</taxon>
        <taxon>Spermatophyta</taxon>
        <taxon>Magnoliopsida</taxon>
        <taxon>eudicotyledons</taxon>
        <taxon>Gunneridae</taxon>
        <taxon>Pentapetalae</taxon>
        <taxon>asterids</taxon>
        <taxon>campanulids</taxon>
        <taxon>Asterales</taxon>
        <taxon>Asteraceae</taxon>
        <taxon>Asteroideae</taxon>
        <taxon>Heliantheae alliance</taxon>
        <taxon>Eupatorieae</taxon>
        <taxon>Mikania</taxon>
    </lineage>
</organism>
<accession>A0A5N6LKH3</accession>
<sequence>MQRFSSDDIKIRYCLQREICSAALLFGEASADSLPILKQSFNRKRSIRGLSIRGFIQVSGFSGFAHHSFRSLAGRVRISSQFEKKVLEPLNLSYGHNLGDRVIEPTLYSYS</sequence>
<comment type="caution">
    <text evidence="1">The sequence shown here is derived from an EMBL/GenBank/DDBJ whole genome shotgun (WGS) entry which is preliminary data.</text>
</comment>
<proteinExistence type="predicted"/>
<evidence type="ECO:0000313" key="2">
    <source>
        <dbReference type="Proteomes" id="UP000326396"/>
    </source>
</evidence>
<dbReference type="EMBL" id="SZYD01000466">
    <property type="protein sequence ID" value="KAD1807295.1"/>
    <property type="molecule type" value="Genomic_DNA"/>
</dbReference>
<dbReference type="AlphaFoldDB" id="A0A5N6LKH3"/>
<name>A0A5N6LKH3_9ASTR</name>
<gene>
    <name evidence="1" type="ORF">E3N88_42264</name>
</gene>
<protein>
    <submittedName>
        <fullName evidence="1">Uncharacterized protein</fullName>
    </submittedName>
</protein>
<dbReference type="Proteomes" id="UP000326396">
    <property type="component" value="Unassembled WGS sequence"/>
</dbReference>